<evidence type="ECO:0000256" key="5">
    <source>
        <dbReference type="SAM" id="MobiDB-lite"/>
    </source>
</evidence>
<keyword evidence="2 6" id="KW-0812">Transmembrane</keyword>
<sequence>MDSQNNQNNTGQNMGSAGEKPADNAVKTPGHTHKMLFGILSYLGILVLVSLIVKKDDPFVKFHIKQGLVLFVISIIIWVLSSTLSGFGSSLFMLYKILNLGILILSIVGIVNVVQNKMKELPLVGGLARHFPI</sequence>
<feature type="compositionally biased region" description="Low complexity" evidence="5">
    <location>
        <begin position="1"/>
        <end position="13"/>
    </location>
</feature>
<accession>A0A1F6V3V5</accession>
<dbReference type="InterPro" id="IPR019109">
    <property type="entry name" value="MamF_MmsF"/>
</dbReference>
<dbReference type="Pfam" id="PF09685">
    <property type="entry name" value="MamF_MmsF"/>
    <property type="match status" value="1"/>
</dbReference>
<comment type="subcellular location">
    <subcellularLocation>
        <location evidence="1">Membrane</location>
        <topology evidence="1">Multi-pass membrane protein</topology>
    </subcellularLocation>
</comment>
<evidence type="ECO:0000256" key="4">
    <source>
        <dbReference type="ARBA" id="ARBA00023136"/>
    </source>
</evidence>
<name>A0A1F6V3V5_9BACT</name>
<evidence type="ECO:0000256" key="3">
    <source>
        <dbReference type="ARBA" id="ARBA00022989"/>
    </source>
</evidence>
<dbReference type="EMBL" id="MFTO01000006">
    <property type="protein sequence ID" value="OGI64136.1"/>
    <property type="molecule type" value="Genomic_DNA"/>
</dbReference>
<reference evidence="7 8" key="1">
    <citation type="journal article" date="2016" name="Nat. Commun.">
        <title>Thousands of microbial genomes shed light on interconnected biogeochemical processes in an aquifer system.</title>
        <authorList>
            <person name="Anantharaman K."/>
            <person name="Brown C.T."/>
            <person name="Hug L.A."/>
            <person name="Sharon I."/>
            <person name="Castelle C.J."/>
            <person name="Probst A.J."/>
            <person name="Thomas B.C."/>
            <person name="Singh A."/>
            <person name="Wilkins M.J."/>
            <person name="Karaoz U."/>
            <person name="Brodie E.L."/>
            <person name="Williams K.H."/>
            <person name="Hubbard S.S."/>
            <person name="Banfield J.F."/>
        </authorList>
    </citation>
    <scope>NUCLEOTIDE SEQUENCE [LARGE SCALE GENOMIC DNA]</scope>
</reference>
<feature type="region of interest" description="Disordered" evidence="5">
    <location>
        <begin position="1"/>
        <end position="24"/>
    </location>
</feature>
<protein>
    <recommendedName>
        <fullName evidence="9">Chloroplast import component protein (Tic20)</fullName>
    </recommendedName>
</protein>
<comment type="caution">
    <text evidence="7">The sequence shown here is derived from an EMBL/GenBank/DDBJ whole genome shotgun (WGS) entry which is preliminary data.</text>
</comment>
<evidence type="ECO:0000256" key="6">
    <source>
        <dbReference type="SAM" id="Phobius"/>
    </source>
</evidence>
<evidence type="ECO:0008006" key="9">
    <source>
        <dbReference type="Google" id="ProtNLM"/>
    </source>
</evidence>
<dbReference type="AlphaFoldDB" id="A0A1F6V3V5"/>
<gene>
    <name evidence="7" type="ORF">A2733_02720</name>
</gene>
<proteinExistence type="predicted"/>
<keyword evidence="3 6" id="KW-1133">Transmembrane helix</keyword>
<evidence type="ECO:0000313" key="8">
    <source>
        <dbReference type="Proteomes" id="UP000178985"/>
    </source>
</evidence>
<dbReference type="Proteomes" id="UP000178985">
    <property type="component" value="Unassembled WGS sequence"/>
</dbReference>
<feature type="transmembrane region" description="Helical" evidence="6">
    <location>
        <begin position="66"/>
        <end position="87"/>
    </location>
</feature>
<organism evidence="7 8">
    <name type="scientific">Candidatus Nomurabacteria bacterium RIFCSPHIGHO2_01_FULL_40_20</name>
    <dbReference type="NCBI Taxonomy" id="1801738"/>
    <lineage>
        <taxon>Bacteria</taxon>
        <taxon>Candidatus Nomuraibacteriota</taxon>
    </lineage>
</organism>
<evidence type="ECO:0000256" key="2">
    <source>
        <dbReference type="ARBA" id="ARBA00022692"/>
    </source>
</evidence>
<feature type="transmembrane region" description="Helical" evidence="6">
    <location>
        <begin position="35"/>
        <end position="54"/>
    </location>
</feature>
<feature type="transmembrane region" description="Helical" evidence="6">
    <location>
        <begin position="93"/>
        <end position="114"/>
    </location>
</feature>
<evidence type="ECO:0000313" key="7">
    <source>
        <dbReference type="EMBL" id="OGI64136.1"/>
    </source>
</evidence>
<keyword evidence="4 6" id="KW-0472">Membrane</keyword>
<evidence type="ECO:0000256" key="1">
    <source>
        <dbReference type="ARBA" id="ARBA00004141"/>
    </source>
</evidence>